<comment type="caution">
    <text evidence="2">The sequence shown here is derived from an EMBL/GenBank/DDBJ whole genome shotgun (WGS) entry which is preliminary data.</text>
</comment>
<keyword evidence="1" id="KW-1133">Transmembrane helix</keyword>
<organism evidence="2 3">
    <name type="scientific">Absidia repens</name>
    <dbReference type="NCBI Taxonomy" id="90262"/>
    <lineage>
        <taxon>Eukaryota</taxon>
        <taxon>Fungi</taxon>
        <taxon>Fungi incertae sedis</taxon>
        <taxon>Mucoromycota</taxon>
        <taxon>Mucoromycotina</taxon>
        <taxon>Mucoromycetes</taxon>
        <taxon>Mucorales</taxon>
        <taxon>Cunninghamellaceae</taxon>
        <taxon>Absidia</taxon>
    </lineage>
</organism>
<dbReference type="PANTHER" id="PTHR38848:SF3">
    <property type="entry name" value="G-PROTEIN COUPLED RECEPTORS FAMILY 3 PROFILE DOMAIN-CONTAINING PROTEIN"/>
    <property type="match status" value="1"/>
</dbReference>
<keyword evidence="1" id="KW-0812">Transmembrane</keyword>
<sequence length="294" mass="33136">MYSPDEYEILAEVCSVACITILSIIFGRKVASIEGRVYYIRGLLLALYGCSWAIALIGCMLTSTNNGNSISCSLAFFNISLIYTVTKVILYLYWIEKLYIISMPKISRFRSFSYNFNVILMVPYIALAVLMVYYRVIYVSENTPYHCWIGYRLPASITVLSYDIFVTLMFTGMFAKHYFMPSQAQQGSPFAMALSITTGRNTIIGLVALVTALVKYCLTIIYQDGLRGLIATCVTTLDVTIVSCVVHWVTTHPAETQFMDRILPQQSNNEKPLKLEIKQHQEVVVLTELSSSKA</sequence>
<keyword evidence="3" id="KW-1185">Reference proteome</keyword>
<dbReference type="OrthoDB" id="3210850at2759"/>
<dbReference type="PANTHER" id="PTHR38848">
    <property type="entry name" value="G-PROTEIN COUPLED RECEPTORS FAMILY 3 PROFILE DOMAIN-CONTAINING PROTEIN"/>
    <property type="match status" value="1"/>
</dbReference>
<feature type="transmembrane region" description="Helical" evidence="1">
    <location>
        <begin position="6"/>
        <end position="26"/>
    </location>
</feature>
<evidence type="ECO:0000313" key="3">
    <source>
        <dbReference type="Proteomes" id="UP000193560"/>
    </source>
</evidence>
<dbReference type="AlphaFoldDB" id="A0A1X2IBR1"/>
<feature type="transmembrane region" description="Helical" evidence="1">
    <location>
        <begin position="114"/>
        <end position="134"/>
    </location>
</feature>
<keyword evidence="1" id="KW-0472">Membrane</keyword>
<name>A0A1X2IBR1_9FUNG</name>
<evidence type="ECO:0008006" key="4">
    <source>
        <dbReference type="Google" id="ProtNLM"/>
    </source>
</evidence>
<feature type="transmembrane region" description="Helical" evidence="1">
    <location>
        <begin position="75"/>
        <end position="94"/>
    </location>
</feature>
<gene>
    <name evidence="2" type="ORF">BCR42DRAFT_419790</name>
</gene>
<protein>
    <recommendedName>
        <fullName evidence="4">G-protein coupled receptors family 2 profile 2 domain-containing protein</fullName>
    </recommendedName>
</protein>
<feature type="transmembrane region" description="Helical" evidence="1">
    <location>
        <begin position="202"/>
        <end position="222"/>
    </location>
</feature>
<proteinExistence type="predicted"/>
<dbReference type="Proteomes" id="UP000193560">
    <property type="component" value="Unassembled WGS sequence"/>
</dbReference>
<reference evidence="2 3" key="1">
    <citation type="submission" date="2016-07" db="EMBL/GenBank/DDBJ databases">
        <title>Pervasive Adenine N6-methylation of Active Genes in Fungi.</title>
        <authorList>
            <consortium name="DOE Joint Genome Institute"/>
            <person name="Mondo S.J."/>
            <person name="Dannebaum R.O."/>
            <person name="Kuo R.C."/>
            <person name="Labutti K."/>
            <person name="Haridas S."/>
            <person name="Kuo A."/>
            <person name="Salamov A."/>
            <person name="Ahrendt S.R."/>
            <person name="Lipzen A."/>
            <person name="Sullivan W."/>
            <person name="Andreopoulos W.B."/>
            <person name="Clum A."/>
            <person name="Lindquist E."/>
            <person name="Daum C."/>
            <person name="Ramamoorthy G.K."/>
            <person name="Gryganskyi A."/>
            <person name="Culley D."/>
            <person name="Magnuson J.K."/>
            <person name="James T.Y."/>
            <person name="O'Malley M.A."/>
            <person name="Stajich J.E."/>
            <person name="Spatafora J.W."/>
            <person name="Visel A."/>
            <person name="Grigoriev I.V."/>
        </authorList>
    </citation>
    <scope>NUCLEOTIDE SEQUENCE [LARGE SCALE GENOMIC DNA]</scope>
    <source>
        <strain evidence="2 3">NRRL 1336</strain>
    </source>
</reference>
<feature type="transmembrane region" description="Helical" evidence="1">
    <location>
        <begin position="154"/>
        <end position="175"/>
    </location>
</feature>
<evidence type="ECO:0000313" key="2">
    <source>
        <dbReference type="EMBL" id="ORZ12701.1"/>
    </source>
</evidence>
<dbReference type="EMBL" id="MCGE01000018">
    <property type="protein sequence ID" value="ORZ12701.1"/>
    <property type="molecule type" value="Genomic_DNA"/>
</dbReference>
<accession>A0A1X2IBR1</accession>
<feature type="transmembrane region" description="Helical" evidence="1">
    <location>
        <begin position="38"/>
        <end position="63"/>
    </location>
</feature>
<evidence type="ECO:0000256" key="1">
    <source>
        <dbReference type="SAM" id="Phobius"/>
    </source>
</evidence>
<feature type="transmembrane region" description="Helical" evidence="1">
    <location>
        <begin position="228"/>
        <end position="249"/>
    </location>
</feature>